<accession>A0AAD7S106</accession>
<feature type="region of interest" description="Disordered" evidence="1">
    <location>
        <begin position="159"/>
        <end position="200"/>
    </location>
</feature>
<sequence length="218" mass="23624">MRDGRAGITAPRGITSISTGAVSQGILERSREGVKAASSVKDSRFLGQFRALTPERSWAEDSVLVTAAVPPTHAEHAVPPNRKHSSKGGDRTQRGERCHERTQRGAGAEEDEPPLDGDQAPPRILRARASRARWLCRVLLTKSLKRLISLQFRPRQISPASLGSSRTRAAAPPTDAAEGRGGKKSTPARTPRESPGNNMAARWVPLAGKMVFCLQLER</sequence>
<comment type="caution">
    <text evidence="2">The sequence shown here is derived from an EMBL/GenBank/DDBJ whole genome shotgun (WGS) entry which is preliminary data.</text>
</comment>
<evidence type="ECO:0000313" key="2">
    <source>
        <dbReference type="EMBL" id="KAJ8393905.1"/>
    </source>
</evidence>
<feature type="compositionally biased region" description="Basic and acidic residues" evidence="1">
    <location>
        <begin position="87"/>
        <end position="103"/>
    </location>
</feature>
<gene>
    <name evidence="2" type="ORF">AAFF_G00056340</name>
</gene>
<dbReference type="EMBL" id="JAINUG010000132">
    <property type="protein sequence ID" value="KAJ8393905.1"/>
    <property type="molecule type" value="Genomic_DNA"/>
</dbReference>
<name>A0AAD7S106_9TELE</name>
<dbReference type="Proteomes" id="UP001221898">
    <property type="component" value="Unassembled WGS sequence"/>
</dbReference>
<evidence type="ECO:0000313" key="3">
    <source>
        <dbReference type="Proteomes" id="UP001221898"/>
    </source>
</evidence>
<evidence type="ECO:0000256" key="1">
    <source>
        <dbReference type="SAM" id="MobiDB-lite"/>
    </source>
</evidence>
<keyword evidence="3" id="KW-1185">Reference proteome</keyword>
<dbReference type="AlphaFoldDB" id="A0AAD7S106"/>
<organism evidence="2 3">
    <name type="scientific">Aldrovandia affinis</name>
    <dbReference type="NCBI Taxonomy" id="143900"/>
    <lineage>
        <taxon>Eukaryota</taxon>
        <taxon>Metazoa</taxon>
        <taxon>Chordata</taxon>
        <taxon>Craniata</taxon>
        <taxon>Vertebrata</taxon>
        <taxon>Euteleostomi</taxon>
        <taxon>Actinopterygii</taxon>
        <taxon>Neopterygii</taxon>
        <taxon>Teleostei</taxon>
        <taxon>Notacanthiformes</taxon>
        <taxon>Halosauridae</taxon>
        <taxon>Aldrovandia</taxon>
    </lineage>
</organism>
<feature type="compositionally biased region" description="Low complexity" evidence="1">
    <location>
        <begin position="166"/>
        <end position="176"/>
    </location>
</feature>
<proteinExistence type="predicted"/>
<protein>
    <submittedName>
        <fullName evidence="2">Uncharacterized protein</fullName>
    </submittedName>
</protein>
<feature type="region of interest" description="Disordered" evidence="1">
    <location>
        <begin position="71"/>
        <end position="121"/>
    </location>
</feature>
<reference evidence="2" key="1">
    <citation type="journal article" date="2023" name="Science">
        <title>Genome structures resolve the early diversification of teleost fishes.</title>
        <authorList>
            <person name="Parey E."/>
            <person name="Louis A."/>
            <person name="Montfort J."/>
            <person name="Bouchez O."/>
            <person name="Roques C."/>
            <person name="Iampietro C."/>
            <person name="Lluch J."/>
            <person name="Castinel A."/>
            <person name="Donnadieu C."/>
            <person name="Desvignes T."/>
            <person name="Floi Bucao C."/>
            <person name="Jouanno E."/>
            <person name="Wen M."/>
            <person name="Mejri S."/>
            <person name="Dirks R."/>
            <person name="Jansen H."/>
            <person name="Henkel C."/>
            <person name="Chen W.J."/>
            <person name="Zahm M."/>
            <person name="Cabau C."/>
            <person name="Klopp C."/>
            <person name="Thompson A.W."/>
            <person name="Robinson-Rechavi M."/>
            <person name="Braasch I."/>
            <person name="Lecointre G."/>
            <person name="Bobe J."/>
            <person name="Postlethwait J.H."/>
            <person name="Berthelot C."/>
            <person name="Roest Crollius H."/>
            <person name="Guiguen Y."/>
        </authorList>
    </citation>
    <scope>NUCLEOTIDE SEQUENCE</scope>
    <source>
        <strain evidence="2">NC1722</strain>
    </source>
</reference>